<gene>
    <name evidence="1" type="ORF">E5329_21285</name>
</gene>
<evidence type="ECO:0000313" key="1">
    <source>
        <dbReference type="EMBL" id="TGY91379.1"/>
    </source>
</evidence>
<protein>
    <submittedName>
        <fullName evidence="1">Uncharacterized protein</fullName>
    </submittedName>
</protein>
<dbReference type="EMBL" id="SRYA01000059">
    <property type="protein sequence ID" value="TGY91379.1"/>
    <property type="molecule type" value="Genomic_DNA"/>
</dbReference>
<dbReference type="Proteomes" id="UP000304953">
    <property type="component" value="Unassembled WGS sequence"/>
</dbReference>
<name>A0AC61RQH5_9FIRM</name>
<reference evidence="1" key="1">
    <citation type="submission" date="2019-04" db="EMBL/GenBank/DDBJ databases">
        <title>Microbes associate with the intestines of laboratory mice.</title>
        <authorList>
            <person name="Navarre W."/>
            <person name="Wong E."/>
            <person name="Huang K."/>
            <person name="Tropini C."/>
            <person name="Ng K."/>
            <person name="Yu B."/>
        </authorList>
    </citation>
    <scope>NUCLEOTIDE SEQUENCE</scope>
    <source>
        <strain evidence="1">NM01_1-7b</strain>
    </source>
</reference>
<organism evidence="1 2">
    <name type="scientific">Petralouisia muris</name>
    <dbReference type="NCBI Taxonomy" id="3032872"/>
    <lineage>
        <taxon>Bacteria</taxon>
        <taxon>Bacillati</taxon>
        <taxon>Bacillota</taxon>
        <taxon>Clostridia</taxon>
        <taxon>Lachnospirales</taxon>
        <taxon>Lachnospiraceae</taxon>
        <taxon>Petralouisia</taxon>
    </lineage>
</organism>
<proteinExistence type="predicted"/>
<comment type="caution">
    <text evidence="1">The sequence shown here is derived from an EMBL/GenBank/DDBJ whole genome shotgun (WGS) entry which is preliminary data.</text>
</comment>
<evidence type="ECO:0000313" key="2">
    <source>
        <dbReference type="Proteomes" id="UP000304953"/>
    </source>
</evidence>
<accession>A0AC61RQH5</accession>
<sequence>MTNLFDMIPSGFFNCLSSGSNNRIYADCLLVIYEQYDREITYRISRNRIRDALSAYLLENHINFLEQDNEQTEERNYNDIANAVIRRFCSREIGWLEEDTDDITYEKHIIMTEQGILLAEFLQKLIKPEREEFSSYIFHIYNILQNTDQWSQNPYVDGLKNIYRNARLLSRALKRLATFIKKIIERMVKEESLESLTENLLDYCDGSFVREYARLIKQQNIHIYRSFIKGRLDEFLNHPELNQLLVSGCALEEGLEEQKAKEYVADMVQSTKRFLVEDYDRIMRDIKHKINIYLQIAVGRARFLRNREADMRGNVEQTLRCLVREMNTIDWKETIPEEMQPLFTLDKNEFIDTGSVRYPRKPQNIKKETVIELEELTEEDIDKAKNAQQKEAYNPYAKEKMKEYLEQLMGGKQMLSCENLPLQSKRDLLCALSALAYSDENGYSVQLLDGYLDVHHMMLRRFCITKEEQK</sequence>
<keyword evidence="2" id="KW-1185">Reference proteome</keyword>